<reference evidence="2" key="1">
    <citation type="journal article" date="2014" name="Science">
        <title>Ancient hybridizations among the ancestral genomes of bread wheat.</title>
        <authorList>
            <consortium name="International Wheat Genome Sequencing Consortium,"/>
            <person name="Marcussen T."/>
            <person name="Sandve S.R."/>
            <person name="Heier L."/>
            <person name="Spannagl M."/>
            <person name="Pfeifer M."/>
            <person name="Jakobsen K.S."/>
            <person name="Wulff B.B."/>
            <person name="Steuernagel B."/>
            <person name="Mayer K.F."/>
            <person name="Olsen O.A."/>
        </authorList>
    </citation>
    <scope>NUCLEOTIDE SEQUENCE [LARGE SCALE GENOMIC DNA]</scope>
    <source>
        <strain evidence="2">cv. AL8/78</strain>
    </source>
</reference>
<protein>
    <submittedName>
        <fullName evidence="1">Uncharacterized protein</fullName>
    </submittedName>
</protein>
<organism evidence="1 2">
    <name type="scientific">Aegilops tauschii subsp. strangulata</name>
    <name type="common">Goatgrass</name>
    <dbReference type="NCBI Taxonomy" id="200361"/>
    <lineage>
        <taxon>Eukaryota</taxon>
        <taxon>Viridiplantae</taxon>
        <taxon>Streptophyta</taxon>
        <taxon>Embryophyta</taxon>
        <taxon>Tracheophyta</taxon>
        <taxon>Spermatophyta</taxon>
        <taxon>Magnoliopsida</taxon>
        <taxon>Liliopsida</taxon>
        <taxon>Poales</taxon>
        <taxon>Poaceae</taxon>
        <taxon>BOP clade</taxon>
        <taxon>Pooideae</taxon>
        <taxon>Triticodae</taxon>
        <taxon>Triticeae</taxon>
        <taxon>Triticinae</taxon>
        <taxon>Aegilops</taxon>
    </lineage>
</organism>
<proteinExistence type="predicted"/>
<reference evidence="1" key="5">
    <citation type="journal article" date="2021" name="G3 (Bethesda)">
        <title>Aegilops tauschii genome assembly Aet v5.0 features greater sequence contiguity and improved annotation.</title>
        <authorList>
            <person name="Wang L."/>
            <person name="Zhu T."/>
            <person name="Rodriguez J.C."/>
            <person name="Deal K.R."/>
            <person name="Dubcovsky J."/>
            <person name="McGuire P.E."/>
            <person name="Lux T."/>
            <person name="Spannagl M."/>
            <person name="Mayer K.F.X."/>
            <person name="Baldrich P."/>
            <person name="Meyers B.C."/>
            <person name="Huo N."/>
            <person name="Gu Y.Q."/>
            <person name="Zhou H."/>
            <person name="Devos K.M."/>
            <person name="Bennetzen J.L."/>
            <person name="Unver T."/>
            <person name="Budak H."/>
            <person name="Gulick P.J."/>
            <person name="Galiba G."/>
            <person name="Kalapos B."/>
            <person name="Nelson D.R."/>
            <person name="Li P."/>
            <person name="You F.M."/>
            <person name="Luo M.C."/>
            <person name="Dvorak J."/>
        </authorList>
    </citation>
    <scope>NUCLEOTIDE SEQUENCE [LARGE SCALE GENOMIC DNA]</scope>
    <source>
        <strain evidence="1">cv. AL8/78</strain>
    </source>
</reference>
<sequence>MLIAELLISIDGVVVVEEVVHLLGDVMCIRSKQETYNLYHDLPHHQMLYTAVLGLLQYHHAE</sequence>
<evidence type="ECO:0000313" key="2">
    <source>
        <dbReference type="Proteomes" id="UP000015105"/>
    </source>
</evidence>
<dbReference type="EnsemblPlants" id="AET5Gv21097400.19">
    <property type="protein sequence ID" value="AET5Gv21097400.19"/>
    <property type="gene ID" value="AET5Gv21097400"/>
</dbReference>
<reference evidence="2" key="2">
    <citation type="journal article" date="2017" name="Nat. Plants">
        <title>The Aegilops tauschii genome reveals multiple impacts of transposons.</title>
        <authorList>
            <person name="Zhao G."/>
            <person name="Zou C."/>
            <person name="Li K."/>
            <person name="Wang K."/>
            <person name="Li T."/>
            <person name="Gao L."/>
            <person name="Zhang X."/>
            <person name="Wang H."/>
            <person name="Yang Z."/>
            <person name="Liu X."/>
            <person name="Jiang W."/>
            <person name="Mao L."/>
            <person name="Kong X."/>
            <person name="Jiao Y."/>
            <person name="Jia J."/>
        </authorList>
    </citation>
    <scope>NUCLEOTIDE SEQUENCE [LARGE SCALE GENOMIC DNA]</scope>
    <source>
        <strain evidence="2">cv. AL8/78</strain>
    </source>
</reference>
<reference evidence="1" key="3">
    <citation type="journal article" date="2017" name="Nature">
        <title>Genome sequence of the progenitor of the wheat D genome Aegilops tauschii.</title>
        <authorList>
            <person name="Luo M.C."/>
            <person name="Gu Y.Q."/>
            <person name="Puiu D."/>
            <person name="Wang H."/>
            <person name="Twardziok S.O."/>
            <person name="Deal K.R."/>
            <person name="Huo N."/>
            <person name="Zhu T."/>
            <person name="Wang L."/>
            <person name="Wang Y."/>
            <person name="McGuire P.E."/>
            <person name="Liu S."/>
            <person name="Long H."/>
            <person name="Ramasamy R.K."/>
            <person name="Rodriguez J.C."/>
            <person name="Van S.L."/>
            <person name="Yuan L."/>
            <person name="Wang Z."/>
            <person name="Xia Z."/>
            <person name="Xiao L."/>
            <person name="Anderson O.D."/>
            <person name="Ouyang S."/>
            <person name="Liang Y."/>
            <person name="Zimin A.V."/>
            <person name="Pertea G."/>
            <person name="Qi P."/>
            <person name="Bennetzen J.L."/>
            <person name="Dai X."/>
            <person name="Dawson M.W."/>
            <person name="Muller H.G."/>
            <person name="Kugler K."/>
            <person name="Rivarola-Duarte L."/>
            <person name="Spannagl M."/>
            <person name="Mayer K.F.X."/>
            <person name="Lu F.H."/>
            <person name="Bevan M.W."/>
            <person name="Leroy P."/>
            <person name="Li P."/>
            <person name="You F.M."/>
            <person name="Sun Q."/>
            <person name="Liu Z."/>
            <person name="Lyons E."/>
            <person name="Wicker T."/>
            <person name="Salzberg S.L."/>
            <person name="Devos K.M."/>
            <person name="Dvorak J."/>
        </authorList>
    </citation>
    <scope>NUCLEOTIDE SEQUENCE [LARGE SCALE GENOMIC DNA]</scope>
    <source>
        <strain evidence="1">cv. AL8/78</strain>
    </source>
</reference>
<dbReference type="Proteomes" id="UP000015105">
    <property type="component" value="Chromosome 5D"/>
</dbReference>
<evidence type="ECO:0000313" key="1">
    <source>
        <dbReference type="EnsemblPlants" id="AET5Gv21097400.19"/>
    </source>
</evidence>
<name>A0A453M8Z9_AEGTS</name>
<dbReference type="AlphaFoldDB" id="A0A453M8Z9"/>
<dbReference type="Gramene" id="AET5Gv21097400.19">
    <property type="protein sequence ID" value="AET5Gv21097400.19"/>
    <property type="gene ID" value="AET5Gv21097400"/>
</dbReference>
<keyword evidence="2" id="KW-1185">Reference proteome</keyword>
<accession>A0A453M8Z9</accession>
<reference evidence="1" key="4">
    <citation type="submission" date="2019-03" db="UniProtKB">
        <authorList>
            <consortium name="EnsemblPlants"/>
        </authorList>
    </citation>
    <scope>IDENTIFICATION</scope>
</reference>